<reference evidence="2" key="1">
    <citation type="journal article" date="2014" name="Mycology">
        <title>A brief overview of the size and composition of the myrtle rust genome and its taxonomic status.</title>
        <authorList>
            <person name="Tan M.-K."/>
            <person name="Collins D."/>
            <person name="Chen Z."/>
            <person name="Englezou A."/>
            <person name="Wilkins M."/>
        </authorList>
    </citation>
    <scope>NUCLEOTIDE SEQUENCE</scope>
    <source>
        <strain evidence="2">115012-Mr</strain>
    </source>
</reference>
<dbReference type="EMBL" id="KF432010">
    <property type="protein sequence ID" value="AIC33805.1"/>
    <property type="molecule type" value="Genomic_DNA"/>
</dbReference>
<evidence type="ECO:0000313" key="2">
    <source>
        <dbReference type="EMBL" id="AIC33805.1"/>
    </source>
</evidence>
<feature type="region of interest" description="Disordered" evidence="1">
    <location>
        <begin position="123"/>
        <end position="142"/>
    </location>
</feature>
<dbReference type="AlphaFoldDB" id="A0A060IHR5"/>
<name>A0A060IHR5_9BASI</name>
<evidence type="ECO:0000256" key="1">
    <source>
        <dbReference type="SAM" id="MobiDB-lite"/>
    </source>
</evidence>
<sequence length="1062" mass="124490">MTFGSSLASSVVTDASAHTPHGSFPILSTSDAKILNEVIEEAPKSSKLFNALIEPYNKVLARNRLDTRVDERYYSLLLKLSLVEGDNWQQRWAKICANQALEFDNLNTTAHLLALPLPSISETSANSSADDGSRTILARPSNQHPFSPPLMSHLPTSTRLSPVKRIVHPVQSTPNRMVRFSPRYRSTTLLTNEESEIDNQALGSRFIDPLDALSDRARRESLLKFFFASWKHVLSRWEAARVEVDRARVVLVCSRMWRRWRAKVGKRRREIRMVEGVAKTRSKFATLARWREATAENKRLRWKNHLIQLAQKFGAQRNQDLVFNIFTWSLKARLSSVTYSRNVSLQKSRLLQWITRHSHIRHLDVVSAQYSHQVQRSNLLNRILTHWIWRTDLKIKKNAVEQVSERNLCSQALRQWLRMACVFRLARQLYLNSLRWSWFRVWRRQRHRIKERGQLLGRVLLTRFLRAAISKWLQKLDKIRFLLDAGRQVFQKKLAKRQQVVVFKKWKDSTQKIWLRLPKLAIGRYRMSLIARHLNRWMIAFENIKLWTIRSDVTWKSLVFQRTLDIWLRRYRRSRILKLVQRKKDSLLREYFSGRLHLVSFEMVVDQKVIVVFDKKLQTVPQMRQKNSPHRSLDVYEVLIEVVFLMFFRVNKLHIHIWHGQLKWVIHLNDLANGFAEIQRIGNLFILVTFIAMTTSSLNIFFHSEQRDRMLHYWKTKAIEAHRRMNLLKKMEMLRNEYNLRQSHKQFLARESVAHWIGRSKLLPAVRFDHRRIKQGCWYHWVILLPVRQLRARAIFKDRELVLGEAFKVWWGKCTAIKASRIVAGCSRRRSRSNLYLKDFSRQDHASVVDPLQVPSWRELTMPAIKSSKGAIPIYDSTSSSGAESEQEIIEERQLEDRYELGARDEKEKNKLIDQQPSARQHEERVEAAEEDSQEDRYEEDKTIIGEASEIIKPEETSTTETEAMTESEIEWAITKMTGSRRLMGVHGSAQRQSMLYGPNGNEVMANVSSRVPNLQPSHTAAAAGNYVRSGENQVLIGLRNKDLKGRNYGPNSVFGRNLDRH</sequence>
<protein>
    <submittedName>
        <fullName evidence="2">Sfi1</fullName>
    </submittedName>
</protein>
<proteinExistence type="predicted"/>
<feature type="compositionally biased region" description="Basic and acidic residues" evidence="1">
    <location>
        <begin position="890"/>
        <end position="912"/>
    </location>
</feature>
<accession>A0A060IHR5</accession>
<organism evidence="2">
    <name type="scientific">Puccinia cf. psidii AE-2014</name>
    <dbReference type="NCBI Taxonomy" id="1505670"/>
    <lineage>
        <taxon>Eukaryota</taxon>
        <taxon>Fungi</taxon>
        <taxon>Dikarya</taxon>
        <taxon>Basidiomycota</taxon>
        <taxon>Pucciniomycotina</taxon>
        <taxon>Pucciniomycetes</taxon>
        <taxon>Pucciniales</taxon>
        <taxon>Pucciniaceae</taxon>
        <taxon>Puccinia</taxon>
    </lineage>
</organism>
<feature type="region of interest" description="Disordered" evidence="1">
    <location>
        <begin position="872"/>
        <end position="943"/>
    </location>
</feature>